<organism evidence="7 8">
    <name type="scientific">Candidatus Phosphoribacter hodrii</name>
    <dbReference type="NCBI Taxonomy" id="2953743"/>
    <lineage>
        <taxon>Bacteria</taxon>
        <taxon>Bacillati</taxon>
        <taxon>Actinomycetota</taxon>
        <taxon>Actinomycetes</taxon>
        <taxon>Micrococcales</taxon>
        <taxon>Dermatophilaceae</taxon>
        <taxon>Candidatus Phosphoribacter</taxon>
    </lineage>
</organism>
<dbReference type="GO" id="GO:0005829">
    <property type="term" value="C:cytosol"/>
    <property type="evidence" value="ECO:0007669"/>
    <property type="project" value="TreeGrafter"/>
</dbReference>
<evidence type="ECO:0000256" key="2">
    <source>
        <dbReference type="ARBA" id="ARBA00022679"/>
    </source>
</evidence>
<evidence type="ECO:0000256" key="3">
    <source>
        <dbReference type="ARBA" id="ARBA00022741"/>
    </source>
</evidence>
<dbReference type="InterPro" id="IPR004625">
    <property type="entry name" value="PyrdxlKinase"/>
</dbReference>
<dbReference type="EMBL" id="JADJIB010000005">
    <property type="protein sequence ID" value="MBK7274278.1"/>
    <property type="molecule type" value="Genomic_DNA"/>
</dbReference>
<evidence type="ECO:0000259" key="6">
    <source>
        <dbReference type="Pfam" id="PF08543"/>
    </source>
</evidence>
<dbReference type="PANTHER" id="PTHR10534:SF2">
    <property type="entry name" value="PYRIDOXAL KINASE"/>
    <property type="match status" value="1"/>
</dbReference>
<dbReference type="AlphaFoldDB" id="A0A935IX16"/>
<evidence type="ECO:0000256" key="5">
    <source>
        <dbReference type="ARBA" id="ARBA00022840"/>
    </source>
</evidence>
<dbReference type="Gene3D" id="3.40.1190.20">
    <property type="match status" value="1"/>
</dbReference>
<feature type="domain" description="Pyridoxamine kinase/Phosphomethylpyrimidine kinase" evidence="6">
    <location>
        <begin position="102"/>
        <end position="239"/>
    </location>
</feature>
<dbReference type="GO" id="GO:0008478">
    <property type="term" value="F:pyridoxal kinase activity"/>
    <property type="evidence" value="ECO:0007669"/>
    <property type="project" value="UniProtKB-EC"/>
</dbReference>
<dbReference type="Pfam" id="PF08543">
    <property type="entry name" value="Phos_pyr_kin"/>
    <property type="match status" value="1"/>
</dbReference>
<dbReference type="EC" id="2.7.1.35" evidence="1"/>
<name>A0A935IX16_9MICO</name>
<keyword evidence="5" id="KW-0067">ATP-binding</keyword>
<dbReference type="GO" id="GO:0009443">
    <property type="term" value="P:pyridoxal 5'-phosphate salvage"/>
    <property type="evidence" value="ECO:0007669"/>
    <property type="project" value="InterPro"/>
</dbReference>
<accession>A0A935IX16</accession>
<dbReference type="InterPro" id="IPR029056">
    <property type="entry name" value="Ribokinase-like"/>
</dbReference>
<evidence type="ECO:0000313" key="8">
    <source>
        <dbReference type="Proteomes" id="UP000726105"/>
    </source>
</evidence>
<dbReference type="NCBIfam" id="NF004398">
    <property type="entry name" value="PRK05756.1"/>
    <property type="match status" value="1"/>
</dbReference>
<protein>
    <recommendedName>
        <fullName evidence="1">pyridoxal kinase</fullName>
        <ecNumber evidence="1">2.7.1.35</ecNumber>
    </recommendedName>
</protein>
<dbReference type="GO" id="GO:0005524">
    <property type="term" value="F:ATP binding"/>
    <property type="evidence" value="ECO:0007669"/>
    <property type="project" value="UniProtKB-KW"/>
</dbReference>
<dbReference type="SUPFAM" id="SSF53613">
    <property type="entry name" value="Ribokinase-like"/>
    <property type="match status" value="1"/>
</dbReference>
<sequence>MKILSIQSHVAFGHAGNSAAVFPLQRLGHDVYPVLTVTFSNHTGYGATRGPLIAPADVAEVILGVEERGAFAELDAVLSGYMGAETMGAVVLDAVNRVRSAREVAARPAPVYCCDPVMGDVGRGFFVREGIPEFLRDSVVPSADVVTPNQFELEFLAGRTISTEADLLDAVAAVRATGPSTVLVTSVLTEQTPTGSIQMACVSDDGAWIVTTPMLDMAVRGGGDATAAIFLAHFLTDGPRVALSRTAASMYAVLEATHEGGFDEMRLIAEQDAIAHPVEVFEVRALG</sequence>
<dbReference type="PANTHER" id="PTHR10534">
    <property type="entry name" value="PYRIDOXAL KINASE"/>
    <property type="match status" value="1"/>
</dbReference>
<reference evidence="7 8" key="1">
    <citation type="submission" date="2020-10" db="EMBL/GenBank/DDBJ databases">
        <title>Connecting structure to function with the recovery of over 1000 high-quality activated sludge metagenome-assembled genomes encoding full-length rRNA genes using long-read sequencing.</title>
        <authorList>
            <person name="Singleton C.M."/>
            <person name="Petriglieri F."/>
            <person name="Kristensen J.M."/>
            <person name="Kirkegaard R.H."/>
            <person name="Michaelsen T.Y."/>
            <person name="Andersen M.H."/>
            <person name="Karst S.M."/>
            <person name="Dueholm M.S."/>
            <person name="Nielsen P.H."/>
            <person name="Albertsen M."/>
        </authorList>
    </citation>
    <scope>NUCLEOTIDE SEQUENCE [LARGE SCALE GENOMIC DNA]</scope>
    <source>
        <strain evidence="7">Ega_18-Q3-R5-49_MAXAC.001</strain>
    </source>
</reference>
<evidence type="ECO:0000256" key="1">
    <source>
        <dbReference type="ARBA" id="ARBA00012104"/>
    </source>
</evidence>
<gene>
    <name evidence="7" type="primary">pdxY</name>
    <name evidence="7" type="ORF">IPI13_14290</name>
</gene>
<dbReference type="CDD" id="cd01173">
    <property type="entry name" value="pyridoxal_pyridoxamine_kinase"/>
    <property type="match status" value="1"/>
</dbReference>
<keyword evidence="4 7" id="KW-0418">Kinase</keyword>
<evidence type="ECO:0000256" key="4">
    <source>
        <dbReference type="ARBA" id="ARBA00022777"/>
    </source>
</evidence>
<comment type="caution">
    <text evidence="7">The sequence shown here is derived from an EMBL/GenBank/DDBJ whole genome shotgun (WGS) entry which is preliminary data.</text>
</comment>
<proteinExistence type="predicted"/>
<evidence type="ECO:0000313" key="7">
    <source>
        <dbReference type="EMBL" id="MBK7274278.1"/>
    </source>
</evidence>
<keyword evidence="3" id="KW-0547">Nucleotide-binding</keyword>
<dbReference type="Proteomes" id="UP000726105">
    <property type="component" value="Unassembled WGS sequence"/>
</dbReference>
<dbReference type="NCBIfam" id="TIGR00687">
    <property type="entry name" value="pyridox_kin"/>
    <property type="match status" value="1"/>
</dbReference>
<keyword evidence="2 7" id="KW-0808">Transferase</keyword>
<dbReference type="InterPro" id="IPR013749">
    <property type="entry name" value="PM/HMP-P_kinase-1"/>
</dbReference>